<dbReference type="RefSeq" id="WP_172697439.1">
    <property type="nucleotide sequence ID" value="NZ_CAXUMB010000001.1"/>
</dbReference>
<accession>A0A6I2QXI9</accession>
<protein>
    <submittedName>
        <fullName evidence="1">Uncharacterized protein</fullName>
    </submittedName>
</protein>
<sequence>MKSKTYKLNGKLFRYNFATCTVEYIQKADKETLTEEAEWKLAHEGRSLYGVGDDGYIVLDTIGLHPDNWKDREARDGYLNAWCNDLDAELESMAADFVKYELPYLV</sequence>
<dbReference type="AlphaFoldDB" id="A0A6I2QXI9"/>
<comment type="caution">
    <text evidence="1">The sequence shown here is derived from an EMBL/GenBank/DDBJ whole genome shotgun (WGS) entry which is preliminary data.</text>
</comment>
<organism evidence="1 2">
    <name type="scientific">Flavonifractor plautii</name>
    <name type="common">Fusobacterium plautii</name>
    <dbReference type="NCBI Taxonomy" id="292800"/>
    <lineage>
        <taxon>Bacteria</taxon>
        <taxon>Bacillati</taxon>
        <taxon>Bacillota</taxon>
        <taxon>Clostridia</taxon>
        <taxon>Eubacteriales</taxon>
        <taxon>Oscillospiraceae</taxon>
        <taxon>Flavonifractor</taxon>
    </lineage>
</organism>
<reference evidence="1 2" key="1">
    <citation type="journal article" date="2019" name="Nat. Med.">
        <title>A library of human gut bacterial isolates paired with longitudinal multiomics data enables mechanistic microbiome research.</title>
        <authorList>
            <person name="Poyet M."/>
            <person name="Groussin M."/>
            <person name="Gibbons S.M."/>
            <person name="Avila-Pacheco J."/>
            <person name="Jiang X."/>
            <person name="Kearney S.M."/>
            <person name="Perrotta A.R."/>
            <person name="Berdy B."/>
            <person name="Zhao S."/>
            <person name="Lieberman T.D."/>
            <person name="Swanson P.K."/>
            <person name="Smith M."/>
            <person name="Roesemann S."/>
            <person name="Alexander J.E."/>
            <person name="Rich S.A."/>
            <person name="Livny J."/>
            <person name="Vlamakis H."/>
            <person name="Clish C."/>
            <person name="Bullock K."/>
            <person name="Deik A."/>
            <person name="Scott J."/>
            <person name="Pierce K.A."/>
            <person name="Xavier R.J."/>
            <person name="Alm E.J."/>
        </authorList>
    </citation>
    <scope>NUCLEOTIDE SEQUENCE [LARGE SCALE GENOMIC DNA]</scope>
    <source>
        <strain evidence="1 2">BIOML-A2</strain>
    </source>
</reference>
<evidence type="ECO:0000313" key="1">
    <source>
        <dbReference type="EMBL" id="MSB19078.1"/>
    </source>
</evidence>
<name>A0A6I2QXI9_FLAPL</name>
<dbReference type="Proteomes" id="UP000434475">
    <property type="component" value="Unassembled WGS sequence"/>
</dbReference>
<dbReference type="EMBL" id="WKPR01000004">
    <property type="protein sequence ID" value="MSB19078.1"/>
    <property type="molecule type" value="Genomic_DNA"/>
</dbReference>
<gene>
    <name evidence="1" type="ORF">GKE97_06045</name>
</gene>
<proteinExistence type="predicted"/>
<evidence type="ECO:0000313" key="2">
    <source>
        <dbReference type="Proteomes" id="UP000434475"/>
    </source>
</evidence>